<accession>T1JF73</accession>
<dbReference type="FunFam" id="2.60.40.10:FF:000199">
    <property type="entry name" value="next to BRCA1 gene 1 protein-like"/>
    <property type="match status" value="1"/>
</dbReference>
<proteinExistence type="predicted"/>
<keyword evidence="5" id="KW-0968">Cytoplasmic vesicle</keyword>
<evidence type="ECO:0000256" key="5">
    <source>
        <dbReference type="ARBA" id="ARBA00023329"/>
    </source>
</evidence>
<dbReference type="InterPro" id="IPR000433">
    <property type="entry name" value="Znf_ZZ"/>
</dbReference>
<dbReference type="SUPFAM" id="SSF57850">
    <property type="entry name" value="RING/U-box"/>
    <property type="match status" value="1"/>
</dbReference>
<reference evidence="11" key="1">
    <citation type="submission" date="2011-05" db="EMBL/GenBank/DDBJ databases">
        <authorList>
            <person name="Richards S.R."/>
            <person name="Qu J."/>
            <person name="Jiang H."/>
            <person name="Jhangiani S.N."/>
            <person name="Agravi P."/>
            <person name="Goodspeed R."/>
            <person name="Gross S."/>
            <person name="Mandapat C."/>
            <person name="Jackson L."/>
            <person name="Mathew T."/>
            <person name="Pu L."/>
            <person name="Thornton R."/>
            <person name="Saada N."/>
            <person name="Wilczek-Boney K.B."/>
            <person name="Lee S."/>
            <person name="Kovar C."/>
            <person name="Wu Y."/>
            <person name="Scherer S.E."/>
            <person name="Worley K.C."/>
            <person name="Muzny D.M."/>
            <person name="Gibbs R."/>
        </authorList>
    </citation>
    <scope>NUCLEOTIDE SEQUENCE</scope>
    <source>
        <strain evidence="11">Brora</strain>
    </source>
</reference>
<keyword evidence="11" id="KW-1185">Reference proteome</keyword>
<dbReference type="Gene3D" id="2.60.40.10">
    <property type="entry name" value="Immunoglobulins"/>
    <property type="match status" value="1"/>
</dbReference>
<evidence type="ECO:0000313" key="10">
    <source>
        <dbReference type="EnsemblMetazoa" id="SMAR012482-PA"/>
    </source>
</evidence>
<dbReference type="FunFam" id="3.30.60.90:FF:000007">
    <property type="entry name" value="Next to BRCA1 gene 1 protein"/>
    <property type="match status" value="1"/>
</dbReference>
<keyword evidence="2" id="KW-0479">Metal-binding</keyword>
<evidence type="ECO:0008006" key="12">
    <source>
        <dbReference type="Google" id="ProtNLM"/>
    </source>
</evidence>
<dbReference type="GO" id="GO:0008270">
    <property type="term" value="F:zinc ion binding"/>
    <property type="evidence" value="ECO:0007669"/>
    <property type="project" value="UniProtKB-KW"/>
</dbReference>
<evidence type="ECO:0000256" key="4">
    <source>
        <dbReference type="ARBA" id="ARBA00022833"/>
    </source>
</evidence>
<dbReference type="AlphaFoldDB" id="T1JF73"/>
<dbReference type="CDD" id="cd14319">
    <property type="entry name" value="UBA_NBR1"/>
    <property type="match status" value="1"/>
</dbReference>
<dbReference type="SUPFAM" id="SSF46934">
    <property type="entry name" value="UBA-like"/>
    <property type="match status" value="1"/>
</dbReference>
<dbReference type="Gene3D" id="3.10.20.90">
    <property type="entry name" value="Phosphatidylinositol 3-kinase Catalytic Subunit, Chain A, domain 1"/>
    <property type="match status" value="1"/>
</dbReference>
<organism evidence="10 11">
    <name type="scientific">Strigamia maritima</name>
    <name type="common">European centipede</name>
    <name type="synonym">Geophilus maritimus</name>
    <dbReference type="NCBI Taxonomy" id="126957"/>
    <lineage>
        <taxon>Eukaryota</taxon>
        <taxon>Metazoa</taxon>
        <taxon>Ecdysozoa</taxon>
        <taxon>Arthropoda</taxon>
        <taxon>Myriapoda</taxon>
        <taxon>Chilopoda</taxon>
        <taxon>Pleurostigmophora</taxon>
        <taxon>Geophilomorpha</taxon>
        <taxon>Linotaeniidae</taxon>
        <taxon>Strigamia</taxon>
    </lineage>
</organism>
<dbReference type="HOGENOM" id="CLU_014175_0_0_1"/>
<evidence type="ECO:0000259" key="8">
    <source>
        <dbReference type="PROSITE" id="PS50030"/>
    </source>
</evidence>
<dbReference type="SMART" id="SM00291">
    <property type="entry name" value="ZnF_ZZ"/>
    <property type="match status" value="1"/>
</dbReference>
<evidence type="ECO:0000313" key="11">
    <source>
        <dbReference type="Proteomes" id="UP000014500"/>
    </source>
</evidence>
<reference evidence="10" key="2">
    <citation type="submission" date="2015-02" db="UniProtKB">
        <authorList>
            <consortium name="EnsemblMetazoa"/>
        </authorList>
    </citation>
    <scope>IDENTIFICATION</scope>
</reference>
<dbReference type="EMBL" id="JH432147">
    <property type="status" value="NOT_ANNOTATED_CDS"/>
    <property type="molecule type" value="Genomic_DNA"/>
</dbReference>
<dbReference type="InterPro" id="IPR009060">
    <property type="entry name" value="UBA-like_sf"/>
</dbReference>
<dbReference type="GO" id="GO:0000407">
    <property type="term" value="C:phagophore assembly site"/>
    <property type="evidence" value="ECO:0007669"/>
    <property type="project" value="TreeGrafter"/>
</dbReference>
<dbReference type="InterPro" id="IPR043145">
    <property type="entry name" value="Znf_ZZ_sf"/>
</dbReference>
<dbReference type="PANTHER" id="PTHR20930:SF2">
    <property type="entry name" value="NEXT TO BRCA1 GENE 1 PROTEIN"/>
    <property type="match status" value="1"/>
</dbReference>
<evidence type="ECO:0000256" key="3">
    <source>
        <dbReference type="ARBA" id="ARBA00022771"/>
    </source>
</evidence>
<dbReference type="GO" id="GO:0005776">
    <property type="term" value="C:autophagosome"/>
    <property type="evidence" value="ECO:0007669"/>
    <property type="project" value="UniProtKB-SubCell"/>
</dbReference>
<keyword evidence="4" id="KW-0862">Zinc</keyword>
<keyword evidence="3 6" id="KW-0863">Zinc-finger</keyword>
<evidence type="ECO:0000259" key="9">
    <source>
        <dbReference type="PROSITE" id="PS50135"/>
    </source>
</evidence>
<dbReference type="InterPro" id="IPR032350">
    <property type="entry name" value="Nbr1_FW"/>
</dbReference>
<feature type="domain" description="ZZ-type" evidence="9">
    <location>
        <begin position="273"/>
        <end position="325"/>
    </location>
</feature>
<dbReference type="eggNOG" id="KOG4582">
    <property type="taxonomic scope" value="Eukaryota"/>
</dbReference>
<dbReference type="OMA" id="SHWRLTQ"/>
<name>T1JF73_STRMM</name>
<dbReference type="Pfam" id="PF00569">
    <property type="entry name" value="ZZ"/>
    <property type="match status" value="1"/>
</dbReference>
<dbReference type="Pfam" id="PF00564">
    <property type="entry name" value="PB1"/>
    <property type="match status" value="1"/>
</dbReference>
<dbReference type="Gene3D" id="3.30.60.90">
    <property type="match status" value="1"/>
</dbReference>
<dbReference type="InterPro" id="IPR013783">
    <property type="entry name" value="Ig-like_fold"/>
</dbReference>
<dbReference type="Gene3D" id="1.10.8.10">
    <property type="entry name" value="DNA helicase RuvA subunit, C-terminal domain"/>
    <property type="match status" value="1"/>
</dbReference>
<dbReference type="PROSITE" id="PS50135">
    <property type="entry name" value="ZF_ZZ_2"/>
    <property type="match status" value="1"/>
</dbReference>
<dbReference type="SUPFAM" id="SSF54277">
    <property type="entry name" value="CAD &amp; PB1 domains"/>
    <property type="match status" value="1"/>
</dbReference>
<evidence type="ECO:0000256" key="2">
    <source>
        <dbReference type="ARBA" id="ARBA00022723"/>
    </source>
</evidence>
<feature type="region of interest" description="Disordered" evidence="7">
    <location>
        <begin position="728"/>
        <end position="786"/>
    </location>
</feature>
<feature type="compositionally biased region" description="Polar residues" evidence="7">
    <location>
        <begin position="768"/>
        <end position="780"/>
    </location>
</feature>
<evidence type="ECO:0000256" key="1">
    <source>
        <dbReference type="ARBA" id="ARBA00004419"/>
    </source>
</evidence>
<dbReference type="STRING" id="126957.T1JF73"/>
<dbReference type="PhylomeDB" id="T1JF73"/>
<dbReference type="InterPro" id="IPR000270">
    <property type="entry name" value="PB1_dom"/>
</dbReference>
<evidence type="ECO:0000256" key="7">
    <source>
        <dbReference type="SAM" id="MobiDB-lite"/>
    </source>
</evidence>
<sequence>MKSSNEKTVSRQRQIAHSDLNLAIQNGRNGSIQCYCYGLPTTPSWIRFENFLRSTLQIQDFKVTYKDEERDEVNLSSDEEFYELLNVYGKINNNLLLIRVTPIKTQEIQSHQYVYQTLRSGNSELTSEEKSEDEENRQQAFQYVYEKLDPEDTELMREKKSEDEENRVSKQSNSFAAPDIDVMPLNIGYEPLDVLMPTTMGCRPKESNPTPPEWFSNYMEKFKGDITIEITKKVMHRMQKLMARNGSLVLKSEENKDPESGDKLTKPVSSVVHKGVRCDNCDQNVIGIRYRCGNCTKYDLCEVCEAVPGIHDPQHVFIKLRYPSKLVALRSRKHGKTGPLLKHLVYDYDDIIFDGNLDKINRSSSSGDAPAPDFTVQWREKKLLKRLEKHAHKLEKYREKHRQRFLDRSFCENVGRRVILTPKEDAVPTSSEDSGIVDKKTTCFNPFWTDLLDAKFINDETIPDGTIMAPGSHFTKRWRLLNSGEMRWPADTVLKLMSANGDKDGLKHSKNQVSVPALLPGDEGIVSVDFVAPFQPGKYESVWRLHVHSNFFGHKIWCSIIVERKSSIPIPMPDVQVDQINCEKMLQEPENGEKEQVPDILKAGLEETTTLKMNKWANFQREDNVTSNGFSSLMVPRCASITATPNNTPLDLTPPKSPEIPEDGNETLFDHSCDTLVTRKRENDADTSFLNSEHGGSVLSLSSTDSDLDYVMVPLPPCFNFSFKELDPSSSNNNNETEASTMPATPTGKEENSSVTAASDTDDENANDIKSNLNFENKNSPPRLLSPPFQLKDYTVLAATLSDHAAVASHIAALAATAAVNNAIPLPPPPPPPPLPLIQERNEEKVEVSQSPPDVCPERIIPILPEPLMSAAATVFNSARGLITSIADKKINTSGQPDVCPSAMAQLVEMGFCDRELNAKLLNKCNNDMTRVIAELLETIDNNWHTNRH</sequence>
<feature type="domain" description="UBA" evidence="8">
    <location>
        <begin position="898"/>
        <end position="939"/>
    </location>
</feature>
<dbReference type="EnsemblMetazoa" id="SMAR012482-RA">
    <property type="protein sequence ID" value="SMAR012482-PA"/>
    <property type="gene ID" value="SMAR012482"/>
</dbReference>
<dbReference type="GO" id="GO:0016236">
    <property type="term" value="P:macroautophagy"/>
    <property type="evidence" value="ECO:0007669"/>
    <property type="project" value="TreeGrafter"/>
</dbReference>
<dbReference type="PANTHER" id="PTHR20930">
    <property type="entry name" value="OVARIAN CARCINOMA ANTIGEN CA125-RELATED"/>
    <property type="match status" value="1"/>
</dbReference>
<evidence type="ECO:0000256" key="6">
    <source>
        <dbReference type="PROSITE-ProRule" id="PRU00228"/>
    </source>
</evidence>
<dbReference type="InterPro" id="IPR015940">
    <property type="entry name" value="UBA"/>
</dbReference>
<dbReference type="CDD" id="cd02340">
    <property type="entry name" value="ZZ_NBR1_like"/>
    <property type="match status" value="1"/>
</dbReference>
<protein>
    <recommendedName>
        <fullName evidence="12">ZZ-type domain-containing protein</fullName>
    </recommendedName>
</protein>
<dbReference type="PROSITE" id="PS50030">
    <property type="entry name" value="UBA"/>
    <property type="match status" value="1"/>
</dbReference>
<feature type="compositionally biased region" description="Basic and acidic residues" evidence="7">
    <location>
        <begin position="156"/>
        <end position="168"/>
    </location>
</feature>
<dbReference type="CDD" id="cd14947">
    <property type="entry name" value="NBR1_like"/>
    <property type="match status" value="1"/>
</dbReference>
<dbReference type="CDD" id="cd05992">
    <property type="entry name" value="PB1"/>
    <property type="match status" value="1"/>
</dbReference>
<dbReference type="Proteomes" id="UP000014500">
    <property type="component" value="Unassembled WGS sequence"/>
</dbReference>
<dbReference type="GO" id="GO:0043130">
    <property type="term" value="F:ubiquitin binding"/>
    <property type="evidence" value="ECO:0007669"/>
    <property type="project" value="TreeGrafter"/>
</dbReference>
<comment type="subcellular location">
    <subcellularLocation>
        <location evidence="1">Cytoplasmic vesicle</location>
        <location evidence="1">Autophagosome</location>
    </subcellularLocation>
</comment>
<dbReference type="GO" id="GO:0070013">
    <property type="term" value="C:intracellular organelle lumen"/>
    <property type="evidence" value="ECO:0007669"/>
    <property type="project" value="UniProtKB-ARBA"/>
</dbReference>
<dbReference type="GO" id="GO:0031410">
    <property type="term" value="C:cytoplasmic vesicle"/>
    <property type="evidence" value="ECO:0007669"/>
    <property type="project" value="UniProtKB-KW"/>
</dbReference>
<dbReference type="eggNOG" id="KOG4351">
    <property type="taxonomic scope" value="Eukaryota"/>
</dbReference>
<feature type="region of interest" description="Disordered" evidence="7">
    <location>
        <begin position="156"/>
        <end position="175"/>
    </location>
</feature>
<dbReference type="Pfam" id="PF16158">
    <property type="entry name" value="N_BRCA1_IG"/>
    <property type="match status" value="1"/>
</dbReference>